<dbReference type="GO" id="GO:0004523">
    <property type="term" value="F:RNA-DNA hybrid ribonuclease activity"/>
    <property type="evidence" value="ECO:0007669"/>
    <property type="project" value="InterPro"/>
</dbReference>
<proteinExistence type="predicted"/>
<dbReference type="PANTHER" id="PTHR47074">
    <property type="entry name" value="BNAC02G40300D PROTEIN"/>
    <property type="match status" value="1"/>
</dbReference>
<dbReference type="AlphaFoldDB" id="A0A397L3F3"/>
<feature type="domain" description="RNase H type-1" evidence="1">
    <location>
        <begin position="235"/>
        <end position="303"/>
    </location>
</feature>
<dbReference type="InterPro" id="IPR002156">
    <property type="entry name" value="RNaseH_domain"/>
</dbReference>
<protein>
    <recommendedName>
        <fullName evidence="4">Reverse transcriptase zinc-binding domain-containing protein</fullName>
    </recommendedName>
</protein>
<accession>A0A397L3F3</accession>
<organism evidence="3">
    <name type="scientific">Brassica campestris</name>
    <name type="common">Field mustard</name>
    <dbReference type="NCBI Taxonomy" id="3711"/>
    <lineage>
        <taxon>Eukaryota</taxon>
        <taxon>Viridiplantae</taxon>
        <taxon>Streptophyta</taxon>
        <taxon>Embryophyta</taxon>
        <taxon>Tracheophyta</taxon>
        <taxon>Spermatophyta</taxon>
        <taxon>Magnoliopsida</taxon>
        <taxon>eudicotyledons</taxon>
        <taxon>Gunneridae</taxon>
        <taxon>Pentapetalae</taxon>
        <taxon>rosids</taxon>
        <taxon>malvids</taxon>
        <taxon>Brassicales</taxon>
        <taxon>Brassicaceae</taxon>
        <taxon>Brassiceae</taxon>
        <taxon>Brassica</taxon>
    </lineage>
</organism>
<evidence type="ECO:0000259" key="2">
    <source>
        <dbReference type="Pfam" id="PF13966"/>
    </source>
</evidence>
<name>A0A397L3F3_BRACM</name>
<dbReference type="Pfam" id="PF13966">
    <property type="entry name" value="zf-RVT"/>
    <property type="match status" value="1"/>
</dbReference>
<sequence>MKPIFEEEDFWVWHYNKHGGYSVKSGYWLKTRVARSDEIREAKALPSLNDLKNAAWKLKAPPKIRTFVWRALSNAISVGELLVTRGIKMDPCCQACGFHGESINHILFTCPIARQVWALANVPCPRDGFDATSHYSNLHYLMSLGFNKLIAPKILDAVPWLVWFLWKNRNNLLFEGKQTGLMELVEKTFMESEMWTLAQINERNVEKEENEDSVEQLKKWSPPPKGWLKCNIGVDWMKDERRGGGAWVLRDEKGKVMLHSRRAFSQIGSLREVKLEALVWSVECITAHRCNRVIFAIDDVDLTWMILRPKAWPNFKGENILIRSKLGRIEWWRLVQEKRANNRGALLIAKSVTKGGQLQSYVAAGPPIWLLNCFENEEV</sequence>
<evidence type="ECO:0000259" key="1">
    <source>
        <dbReference type="Pfam" id="PF13456"/>
    </source>
</evidence>
<dbReference type="Pfam" id="PF13456">
    <property type="entry name" value="RVT_3"/>
    <property type="match status" value="1"/>
</dbReference>
<evidence type="ECO:0008006" key="4">
    <source>
        <dbReference type="Google" id="ProtNLM"/>
    </source>
</evidence>
<dbReference type="EMBL" id="KZ867889">
    <property type="protein sequence ID" value="RIA04235.1"/>
    <property type="molecule type" value="Genomic_DNA"/>
</dbReference>
<feature type="domain" description="Reverse transcriptase zinc-binding" evidence="2">
    <location>
        <begin position="49"/>
        <end position="117"/>
    </location>
</feature>
<dbReference type="GO" id="GO:0003676">
    <property type="term" value="F:nucleic acid binding"/>
    <property type="evidence" value="ECO:0007669"/>
    <property type="project" value="InterPro"/>
</dbReference>
<gene>
    <name evidence="3" type="ORF">BRARA_K01544</name>
</gene>
<dbReference type="InterPro" id="IPR026960">
    <property type="entry name" value="RVT-Znf"/>
</dbReference>
<evidence type="ECO:0000313" key="3">
    <source>
        <dbReference type="EMBL" id="RIA04235.1"/>
    </source>
</evidence>
<dbReference type="InterPro" id="IPR052929">
    <property type="entry name" value="RNase_H-like_EbsB-rel"/>
</dbReference>
<dbReference type="Proteomes" id="UP000264353">
    <property type="component" value="Unassembled WGS sequence"/>
</dbReference>
<reference evidence="3" key="1">
    <citation type="submission" date="2018-06" db="EMBL/GenBank/DDBJ databases">
        <title>WGS assembly of Brassica rapa FPsc.</title>
        <authorList>
            <person name="Bowman J."/>
            <person name="Kohchi T."/>
            <person name="Yamato K."/>
            <person name="Jenkins J."/>
            <person name="Shu S."/>
            <person name="Ishizaki K."/>
            <person name="Yamaoka S."/>
            <person name="Nishihama R."/>
            <person name="Nakamura Y."/>
            <person name="Berger F."/>
            <person name="Adam C."/>
            <person name="Aki S."/>
            <person name="Althoff F."/>
            <person name="Araki T."/>
            <person name="Arteaga-Vazquez M."/>
            <person name="Balasubrmanian S."/>
            <person name="Bauer D."/>
            <person name="Boehm C."/>
            <person name="Briginshaw L."/>
            <person name="Caballero-Perez J."/>
            <person name="Catarino B."/>
            <person name="Chen F."/>
            <person name="Chiyoda S."/>
            <person name="Chovatia M."/>
            <person name="Davies K."/>
            <person name="Delmans M."/>
            <person name="Demura T."/>
            <person name="Dierschke T."/>
            <person name="Dolan L."/>
            <person name="Dorantes-Acosta A."/>
            <person name="Eklund D."/>
            <person name="Florent S."/>
            <person name="Flores-Sandoval E."/>
            <person name="Fujiyama A."/>
            <person name="Fukuzawa H."/>
            <person name="Galik B."/>
            <person name="Grimanelli D."/>
            <person name="Grimwood J."/>
            <person name="Grossniklaus U."/>
            <person name="Hamada T."/>
            <person name="Haseloff J."/>
            <person name="Hetherington A."/>
            <person name="Higo A."/>
            <person name="Hirakawa Y."/>
            <person name="Hundley H."/>
            <person name="Ikeda Y."/>
            <person name="Inoue K."/>
            <person name="Inoue S."/>
            <person name="Ishida S."/>
            <person name="Jia Q."/>
            <person name="Kakita M."/>
            <person name="Kanazawa T."/>
            <person name="Kawai Y."/>
            <person name="Kawashima T."/>
            <person name="Kennedy M."/>
            <person name="Kinose K."/>
            <person name="Kinoshita T."/>
            <person name="Kohara Y."/>
            <person name="Koide E."/>
            <person name="Komatsu K."/>
            <person name="Kopischke S."/>
            <person name="Kubo M."/>
            <person name="Kyozuka J."/>
            <person name="Lagercrantz U."/>
            <person name="Lin S."/>
            <person name="Lindquist E."/>
            <person name="Lipzen A."/>
            <person name="Lu C."/>
            <person name="Luna E."/>
            <person name="Martienssen R."/>
            <person name="Minamino N."/>
            <person name="Mizutani M."/>
            <person name="Mizutani M."/>
            <person name="Mochizuki N."/>
            <person name="Monte I."/>
            <person name="Mosher R."/>
            <person name="Nagasaki H."/>
            <person name="Nakagami H."/>
            <person name="Naramoto S."/>
            <person name="Nishitani K."/>
            <person name="Ohtani M."/>
            <person name="Okamoto T."/>
            <person name="Okumura M."/>
            <person name="Phillips J."/>
            <person name="Pollak B."/>
            <person name="Reinders A."/>
            <person name="Roevekamp M."/>
            <person name="Sano R."/>
            <person name="Sawa S."/>
            <person name="Schmid M."/>
            <person name="Shirakawa M."/>
            <person name="Solano R."/>
            <person name="Spunde A."/>
            <person name="Suetsugu N."/>
            <person name="Sugano S."/>
            <person name="Sugiyama A."/>
            <person name="Sun R."/>
            <person name="Suzuki Y."/>
            <person name="Takenaka M."/>
            <person name="Takezawa D."/>
            <person name="Tomogane H."/>
            <person name="Tsuzuki M."/>
            <person name="Ueda T."/>
            <person name="Umeda M."/>
            <person name="Ward J."/>
            <person name="Watanabe Y."/>
            <person name="Yazaki K."/>
            <person name="Yokoyama R."/>
            <person name="Yoshitake Y."/>
            <person name="Yotsui I."/>
            <person name="Zachgo S."/>
            <person name="Schmutz J."/>
        </authorList>
    </citation>
    <scope>NUCLEOTIDE SEQUENCE [LARGE SCALE GENOMIC DNA]</scope>
</reference>
<dbReference type="PANTHER" id="PTHR47074:SF49">
    <property type="entry name" value="POLYNUCLEOTIDYL TRANSFERASE, RIBONUCLEASE H-LIKE SUPERFAMILY PROTEIN"/>
    <property type="match status" value="1"/>
</dbReference>